<accession>E5DUG6</accession>
<evidence type="ECO:0000313" key="4">
    <source>
        <dbReference type="EMBL" id="ADR01070.1"/>
    </source>
</evidence>
<evidence type="ECO:0000259" key="3">
    <source>
        <dbReference type="Pfam" id="PF13649"/>
    </source>
</evidence>
<dbReference type="GO" id="GO:0008168">
    <property type="term" value="F:methyltransferase activity"/>
    <property type="evidence" value="ECO:0007669"/>
    <property type="project" value="UniProtKB-KW"/>
</dbReference>
<sequence>MTYGHAHAEHYDLVFRSRGKDWPAESARIAALVRDRAPAAATLLDVGCGTGAHLVTFAKTFAAVAGVEPAEAMREIAADRIGAGQVHPGDMRAFDLGRTFDAVTCLGFAIAYMPDTAALDAAVARMAAHLSPGGVLVVEPWWGPEEFIDGYVGGHLVREDGLVISRVTHSVRRDGATHMRIHFVVADADGIRTFHEDETNTLFTDAQYRAAFERAGLAVTRVHDRDAHPGYLVGVKG</sequence>
<reference evidence="4" key="1">
    <citation type="journal article" date="2010" name="Mol. Biosyst.">
        <title>Moving posttranslational modifications forward to biosynthesize the glycosylated thiopeptide nocathiacin I in Nocardia sp. ATCC202099.</title>
        <authorList>
            <person name="Ding Y."/>
            <person name="Yu Y."/>
            <person name="Pan H."/>
            <person name="Guo H."/>
            <person name="Li Y."/>
            <person name="Liu W."/>
        </authorList>
    </citation>
    <scope>NUCLEOTIDE SEQUENCE</scope>
    <source>
        <strain evidence="4">ATCC 202099</strain>
    </source>
</reference>
<dbReference type="GO" id="GO:0032259">
    <property type="term" value="P:methylation"/>
    <property type="evidence" value="ECO:0007669"/>
    <property type="project" value="UniProtKB-KW"/>
</dbReference>
<feature type="domain" description="Methyltransferase" evidence="3">
    <location>
        <begin position="44"/>
        <end position="134"/>
    </location>
</feature>
<dbReference type="Gene3D" id="2.20.130.10">
    <property type="entry name" value="CAC2371-like domains"/>
    <property type="match status" value="1"/>
</dbReference>
<proteinExistence type="predicted"/>
<dbReference type="PANTHER" id="PTHR43861">
    <property type="entry name" value="TRANS-ACONITATE 2-METHYLTRANSFERASE-RELATED"/>
    <property type="match status" value="1"/>
</dbReference>
<dbReference type="EMBL" id="GU564398">
    <property type="protein sequence ID" value="ADR01070.1"/>
    <property type="molecule type" value="Genomic_DNA"/>
</dbReference>
<dbReference type="AlphaFoldDB" id="E5DUG6"/>
<dbReference type="PANTHER" id="PTHR43861:SF1">
    <property type="entry name" value="TRANS-ACONITATE 2-METHYLTRANSFERASE"/>
    <property type="match status" value="1"/>
</dbReference>
<keyword evidence="2" id="KW-0808">Transferase</keyword>
<gene>
    <name evidence="4" type="primary">nocS2</name>
</gene>
<protein>
    <submittedName>
        <fullName evidence="4">NocS2</fullName>
    </submittedName>
</protein>
<organism evidence="4">
    <name type="scientific">Nocardia sp. ATCC 202099</name>
    <dbReference type="NCBI Taxonomy" id="930400"/>
    <lineage>
        <taxon>Bacteria</taxon>
        <taxon>Bacillati</taxon>
        <taxon>Actinomycetota</taxon>
        <taxon>Actinomycetes</taxon>
        <taxon>Mycobacteriales</taxon>
        <taxon>Nocardiaceae</taxon>
        <taxon>Nocardia</taxon>
    </lineage>
</organism>
<dbReference type="Pfam" id="PF13649">
    <property type="entry name" value="Methyltransf_25"/>
    <property type="match status" value="1"/>
</dbReference>
<dbReference type="Gene3D" id="3.40.50.150">
    <property type="entry name" value="Vaccinia Virus protein VP39"/>
    <property type="match status" value="1"/>
</dbReference>
<dbReference type="InterPro" id="IPR041698">
    <property type="entry name" value="Methyltransf_25"/>
</dbReference>
<keyword evidence="1" id="KW-0489">Methyltransferase</keyword>
<dbReference type="SMR" id="E5DUG6"/>
<dbReference type="InterPro" id="IPR029063">
    <property type="entry name" value="SAM-dependent_MTases_sf"/>
</dbReference>
<name>E5DUG6_9NOCA</name>
<evidence type="ECO:0000256" key="2">
    <source>
        <dbReference type="ARBA" id="ARBA00022679"/>
    </source>
</evidence>
<dbReference type="CDD" id="cd02440">
    <property type="entry name" value="AdoMet_MTases"/>
    <property type="match status" value="1"/>
</dbReference>
<dbReference type="SUPFAM" id="SSF53335">
    <property type="entry name" value="S-adenosyl-L-methionine-dependent methyltransferases"/>
    <property type="match status" value="1"/>
</dbReference>
<evidence type="ECO:0000256" key="1">
    <source>
        <dbReference type="ARBA" id="ARBA00022603"/>
    </source>
</evidence>